<keyword evidence="5" id="KW-0949">S-adenosyl-L-methionine</keyword>
<dbReference type="Proteomes" id="UP001054902">
    <property type="component" value="Unassembled WGS sequence"/>
</dbReference>
<gene>
    <name evidence="22" type="ORF">CTEN210_17502</name>
</gene>
<evidence type="ECO:0000256" key="2">
    <source>
        <dbReference type="ARBA" id="ARBA00012182"/>
    </source>
</evidence>
<dbReference type="InterPro" id="IPR036427">
    <property type="entry name" value="Bromodomain-like_sf"/>
</dbReference>
<dbReference type="SUPFAM" id="SSF47370">
    <property type="entry name" value="Bromodomain"/>
    <property type="match status" value="1"/>
</dbReference>
<evidence type="ECO:0000313" key="22">
    <source>
        <dbReference type="EMBL" id="GFH61026.1"/>
    </source>
</evidence>
<feature type="compositionally biased region" description="Basic and acidic residues" evidence="17">
    <location>
        <begin position="261"/>
        <end position="276"/>
    </location>
</feature>
<dbReference type="Gene3D" id="3.30.40.10">
    <property type="entry name" value="Zinc/RING finger domain, C3HC4 (zinc finger)"/>
    <property type="match status" value="1"/>
</dbReference>
<proteinExistence type="predicted"/>
<dbReference type="PANTHER" id="PTHR45814:SF2">
    <property type="entry name" value="HISTONE-LYSINE N-METHYLTRANSFERASE SETD1"/>
    <property type="match status" value="1"/>
</dbReference>
<dbReference type="GO" id="GO:0140999">
    <property type="term" value="F:histone H3K4 trimethyltransferase activity"/>
    <property type="evidence" value="ECO:0007669"/>
    <property type="project" value="UniProtKB-EC"/>
</dbReference>
<dbReference type="InterPro" id="IPR019786">
    <property type="entry name" value="Zinc_finger_PHD-type_CS"/>
</dbReference>
<evidence type="ECO:0000256" key="3">
    <source>
        <dbReference type="ARBA" id="ARBA00022603"/>
    </source>
</evidence>
<comment type="catalytic activity">
    <reaction evidence="13">
        <text>N(6)-methyl-L-lysyl(4)-[histone H3] + S-adenosyl-L-methionine = N(6),N(6)-dimethyl-L-lysyl(4)-[histone H3] + S-adenosyl-L-homocysteine + H(+)</text>
        <dbReference type="Rhea" id="RHEA:60268"/>
        <dbReference type="Rhea" id="RHEA-COMP:15540"/>
        <dbReference type="Rhea" id="RHEA-COMP:15543"/>
        <dbReference type="ChEBI" id="CHEBI:15378"/>
        <dbReference type="ChEBI" id="CHEBI:57856"/>
        <dbReference type="ChEBI" id="CHEBI:59789"/>
        <dbReference type="ChEBI" id="CHEBI:61929"/>
        <dbReference type="ChEBI" id="CHEBI:61976"/>
    </reaction>
</comment>
<dbReference type="SMART" id="SM00249">
    <property type="entry name" value="PHD"/>
    <property type="match status" value="1"/>
</dbReference>
<dbReference type="SMART" id="SM00297">
    <property type="entry name" value="BROMO"/>
    <property type="match status" value="1"/>
</dbReference>
<feature type="region of interest" description="Disordered" evidence="17">
    <location>
        <begin position="734"/>
        <end position="793"/>
    </location>
</feature>
<feature type="compositionally biased region" description="Basic and acidic residues" evidence="17">
    <location>
        <begin position="734"/>
        <end position="744"/>
    </location>
</feature>
<evidence type="ECO:0000256" key="6">
    <source>
        <dbReference type="ARBA" id="ARBA00022723"/>
    </source>
</evidence>
<dbReference type="PROSITE" id="PS50016">
    <property type="entry name" value="ZF_PHD_2"/>
    <property type="match status" value="1"/>
</dbReference>
<keyword evidence="7 16" id="KW-0863">Zinc-finger</keyword>
<dbReference type="PANTHER" id="PTHR45814">
    <property type="entry name" value="HISTONE-LYSINE N-METHYLTRANSFERASE SETD1"/>
    <property type="match status" value="1"/>
</dbReference>
<dbReference type="InterPro" id="IPR044570">
    <property type="entry name" value="Set1-like"/>
</dbReference>
<dbReference type="SUPFAM" id="SSF82199">
    <property type="entry name" value="SET domain"/>
    <property type="match status" value="1"/>
</dbReference>
<keyword evidence="11" id="KW-0539">Nucleus</keyword>
<evidence type="ECO:0000256" key="12">
    <source>
        <dbReference type="ARBA" id="ARBA00047571"/>
    </source>
</evidence>
<accession>A0AAD3DCZ3</accession>
<dbReference type="PRINTS" id="PR00503">
    <property type="entry name" value="BROMODOMAIN"/>
</dbReference>
<dbReference type="GO" id="GO:0008270">
    <property type="term" value="F:zinc ion binding"/>
    <property type="evidence" value="ECO:0007669"/>
    <property type="project" value="UniProtKB-KW"/>
</dbReference>
<keyword evidence="9" id="KW-0156">Chromatin regulator</keyword>
<feature type="domain" description="Post-SET" evidence="21">
    <location>
        <begin position="1275"/>
        <end position="1291"/>
    </location>
</feature>
<feature type="domain" description="PHD-type" evidence="19">
    <location>
        <begin position="171"/>
        <end position="223"/>
    </location>
</feature>
<dbReference type="InterPro" id="IPR046341">
    <property type="entry name" value="SET_dom_sf"/>
</dbReference>
<dbReference type="InterPro" id="IPR013083">
    <property type="entry name" value="Znf_RING/FYVE/PHD"/>
</dbReference>
<evidence type="ECO:0000256" key="11">
    <source>
        <dbReference type="ARBA" id="ARBA00023242"/>
    </source>
</evidence>
<evidence type="ECO:0000256" key="13">
    <source>
        <dbReference type="ARBA" id="ARBA00047583"/>
    </source>
</evidence>
<comment type="catalytic activity">
    <reaction evidence="14">
        <text>N(6),N(6)-dimethyl-L-lysyl(4)-[histone H3] + S-adenosyl-L-methionine = N(6),N(6),N(6)-trimethyl-L-lysyl(4)-[histone H3] + S-adenosyl-L-homocysteine + H(+)</text>
        <dbReference type="Rhea" id="RHEA:60272"/>
        <dbReference type="Rhea" id="RHEA-COMP:15537"/>
        <dbReference type="Rhea" id="RHEA-COMP:15540"/>
        <dbReference type="ChEBI" id="CHEBI:15378"/>
        <dbReference type="ChEBI" id="CHEBI:57856"/>
        <dbReference type="ChEBI" id="CHEBI:59789"/>
        <dbReference type="ChEBI" id="CHEBI:61961"/>
        <dbReference type="ChEBI" id="CHEBI:61976"/>
    </reaction>
</comment>
<dbReference type="InterPro" id="IPR001965">
    <property type="entry name" value="Znf_PHD"/>
</dbReference>
<dbReference type="InterPro" id="IPR011011">
    <property type="entry name" value="Znf_FYVE_PHD"/>
</dbReference>
<dbReference type="PROSITE" id="PS50868">
    <property type="entry name" value="POST_SET"/>
    <property type="match status" value="1"/>
</dbReference>
<evidence type="ECO:0000256" key="15">
    <source>
        <dbReference type="PROSITE-ProRule" id="PRU00035"/>
    </source>
</evidence>
<dbReference type="Gene3D" id="1.20.920.10">
    <property type="entry name" value="Bromodomain-like"/>
    <property type="match status" value="1"/>
</dbReference>
<evidence type="ECO:0000259" key="18">
    <source>
        <dbReference type="PROSITE" id="PS50014"/>
    </source>
</evidence>
<evidence type="ECO:0000259" key="21">
    <source>
        <dbReference type="PROSITE" id="PS50868"/>
    </source>
</evidence>
<feature type="region of interest" description="Disordered" evidence="17">
    <location>
        <begin position="1"/>
        <end position="41"/>
    </location>
</feature>
<organism evidence="22 23">
    <name type="scientific">Chaetoceros tenuissimus</name>
    <dbReference type="NCBI Taxonomy" id="426638"/>
    <lineage>
        <taxon>Eukaryota</taxon>
        <taxon>Sar</taxon>
        <taxon>Stramenopiles</taxon>
        <taxon>Ochrophyta</taxon>
        <taxon>Bacillariophyta</taxon>
        <taxon>Coscinodiscophyceae</taxon>
        <taxon>Chaetocerotophycidae</taxon>
        <taxon>Chaetocerotales</taxon>
        <taxon>Chaetocerotaceae</taxon>
        <taxon>Chaetoceros</taxon>
    </lineage>
</organism>
<evidence type="ECO:0000256" key="5">
    <source>
        <dbReference type="ARBA" id="ARBA00022691"/>
    </source>
</evidence>
<feature type="region of interest" description="Disordered" evidence="17">
    <location>
        <begin position="68"/>
        <end position="155"/>
    </location>
</feature>
<dbReference type="Pfam" id="PF00439">
    <property type="entry name" value="Bromodomain"/>
    <property type="match status" value="1"/>
</dbReference>
<feature type="domain" description="SET" evidence="20">
    <location>
        <begin position="1146"/>
        <end position="1266"/>
    </location>
</feature>
<feature type="compositionally biased region" description="Polar residues" evidence="17">
    <location>
        <begin position="142"/>
        <end position="152"/>
    </location>
</feature>
<evidence type="ECO:0000256" key="4">
    <source>
        <dbReference type="ARBA" id="ARBA00022679"/>
    </source>
</evidence>
<protein>
    <recommendedName>
        <fullName evidence="2">[histone H3]-lysine(4) N-trimethyltransferase</fullName>
        <ecNumber evidence="2">2.1.1.354</ecNumber>
    </recommendedName>
</protein>
<evidence type="ECO:0000256" key="17">
    <source>
        <dbReference type="SAM" id="MobiDB-lite"/>
    </source>
</evidence>
<sequence>MSTTQPEARGGSGNHTESDRNEKDPFIVDPNSTSPSKRTRRTLIARFPNGDKKIVNLVIDGCLVERVGGHSHSDIGKKKSRSRNDAMYEGKRSGVPFSDPLPKWQKSNDTTNGDVGKDTSFRAPSSDQKRKMSQINREKRNTQSPTITSSKATPLKEEKSVQHILGDDGNLYYCALCLDVGDVVCCDGCPRVYHPKCIPVGCESRLSLDADDDPWYCPDCMSAGKANTSTGRPRRRRARSLKETAPSPPKEQKQKRKRGRPSLDDRKKKMRKESYTKDSSPVLVEHTASNQVEIPIVDEAEEESGIEEEKVERTESGIVRAVQPFFHYLWDNRLRLERKLGRKDKSFKRAPKGYEKNLIVAREGYSWWKSASDQERKRYLAYAIDEFAENVVLWKQEEIIREMIEMIDMPDAIQTSTPDKNIDDEKYWKKKADKLFSLSRISCNSSKTQENTIMMELLQDTRFHPLPMVQPNREPIQGENPDYAHTTVPYFNVQGPIATSVGDQCIGCTRGWNHFCPILKRQFPAVEYRGKLQPPYPSLLATRVGMKSVAKEDIVENMVYMDGLKRHKDVPSYPLTNPTSCNDDVMDFVEKLVAVKMCSKNKRSANDQNQISFISSSAWKDEDNNKEKSKLFICGKCKSTVRDQHGCISCRRALLLVQSATKVDGNKFRSSPHIQSTMLVRAGMKTEEYDDQTQDDKKMAKALSTKPWKPNTIMPEYSKVFTAKAKLKKVEYESLDEESSKNMDDDASSSSNDDIIQNGNEFSVEGLKKQSLRRHARRGTVSSDADSGAESRAREVAYKEESAKLQERCLSIATSGILLGLIRRDPLRLFAEPVPINVESYYNIIKEPIDFSKIKAKVFAKEYNTLGAFASDIKLLCTNSLVYNPPGTIYAVTAHELRNAFDIMQKRASDWMAAIKNAHASFYSRKGRNCQKKRKHSVDIENDNEDDPFVDLRKNWPGAIEILEEGSDWTMSQLEAEYVRTKENETAYYGALAIRRAAASAEASLGSMYNTIDTYQSCIRRSPTDDEKLRDEVDKKVASVSSLAKLQTFPSWREGDVLGLMKKVQKWRVDKKTSPDNLCGRCVTRDIHLEAKLTRYAESQRKRRRMDDIQTRVAKSRKFESTGMASKKERERVTALDKMKDSQGESSVTVRGSQIQGWGLYADHSFQKGEVVAEYVGEYVVNPVTDQREKLYAANRIQDYQFRVSANFVIDATKHGGFARYINHSCDPNCVAKIIDGDAPNQHLKRVIVSSQRAIEAGEEITYDYQFPIENDLDTRLPCSCGAKNCRGFMNWDLPESSSLIARARTSRGRKERIRNLVRKDLNKGMK</sequence>
<evidence type="ECO:0000256" key="7">
    <source>
        <dbReference type="ARBA" id="ARBA00022771"/>
    </source>
</evidence>
<dbReference type="InterPro" id="IPR019787">
    <property type="entry name" value="Znf_PHD-finger"/>
</dbReference>
<dbReference type="Pfam" id="PF00856">
    <property type="entry name" value="SET"/>
    <property type="match status" value="1"/>
</dbReference>
<comment type="catalytic activity">
    <reaction evidence="12">
        <text>L-lysyl(4)-[histone H3] + 3 S-adenosyl-L-methionine = N(6),N(6),N(6)-trimethyl-L-lysyl(4)-[histone H3] + 3 S-adenosyl-L-homocysteine + 3 H(+)</text>
        <dbReference type="Rhea" id="RHEA:60260"/>
        <dbReference type="Rhea" id="RHEA-COMP:15537"/>
        <dbReference type="Rhea" id="RHEA-COMP:15547"/>
        <dbReference type="ChEBI" id="CHEBI:15378"/>
        <dbReference type="ChEBI" id="CHEBI:29969"/>
        <dbReference type="ChEBI" id="CHEBI:57856"/>
        <dbReference type="ChEBI" id="CHEBI:59789"/>
        <dbReference type="ChEBI" id="CHEBI:61961"/>
        <dbReference type="EC" id="2.1.1.354"/>
    </reaction>
</comment>
<evidence type="ECO:0000259" key="20">
    <source>
        <dbReference type="PROSITE" id="PS50280"/>
    </source>
</evidence>
<feature type="compositionally biased region" description="Basic and acidic residues" evidence="17">
    <location>
        <begin position="68"/>
        <end position="92"/>
    </location>
</feature>
<keyword evidence="23" id="KW-1185">Reference proteome</keyword>
<keyword evidence="4" id="KW-0808">Transferase</keyword>
<dbReference type="InterPro" id="IPR001214">
    <property type="entry name" value="SET_dom"/>
</dbReference>
<dbReference type="PROSITE" id="PS50014">
    <property type="entry name" value="BROMODOMAIN_2"/>
    <property type="match status" value="1"/>
</dbReference>
<feature type="compositionally biased region" description="Basic and acidic residues" evidence="17">
    <location>
        <begin position="16"/>
        <end position="26"/>
    </location>
</feature>
<dbReference type="SUPFAM" id="SSF57903">
    <property type="entry name" value="FYVE/PHD zinc finger"/>
    <property type="match status" value="1"/>
</dbReference>
<dbReference type="GO" id="GO:0032259">
    <property type="term" value="P:methylation"/>
    <property type="evidence" value="ECO:0007669"/>
    <property type="project" value="UniProtKB-KW"/>
</dbReference>
<dbReference type="PROSITE" id="PS50280">
    <property type="entry name" value="SET"/>
    <property type="match status" value="1"/>
</dbReference>
<keyword evidence="6" id="KW-0479">Metal-binding</keyword>
<keyword evidence="10 15" id="KW-0103">Bromodomain</keyword>
<evidence type="ECO:0000256" key="10">
    <source>
        <dbReference type="ARBA" id="ARBA00023117"/>
    </source>
</evidence>
<dbReference type="Gene3D" id="2.170.270.10">
    <property type="entry name" value="SET domain"/>
    <property type="match status" value="1"/>
</dbReference>
<evidence type="ECO:0000256" key="14">
    <source>
        <dbReference type="ARBA" id="ARBA00049129"/>
    </source>
</evidence>
<keyword evidence="3" id="KW-0489">Methyltransferase</keyword>
<comment type="caution">
    <text evidence="22">The sequence shown here is derived from an EMBL/GenBank/DDBJ whole genome shotgun (WGS) entry which is preliminary data.</text>
</comment>
<dbReference type="InterPro" id="IPR003616">
    <property type="entry name" value="Post-SET_dom"/>
</dbReference>
<dbReference type="InterPro" id="IPR001487">
    <property type="entry name" value="Bromodomain"/>
</dbReference>
<feature type="domain" description="Bromo" evidence="18">
    <location>
        <begin position="837"/>
        <end position="891"/>
    </location>
</feature>
<dbReference type="SMART" id="SM00508">
    <property type="entry name" value="PostSET"/>
    <property type="match status" value="1"/>
</dbReference>
<reference evidence="22 23" key="1">
    <citation type="journal article" date="2021" name="Sci. Rep.">
        <title>The genome of the diatom Chaetoceros tenuissimus carries an ancient integrated fragment of an extant virus.</title>
        <authorList>
            <person name="Hongo Y."/>
            <person name="Kimura K."/>
            <person name="Takaki Y."/>
            <person name="Yoshida Y."/>
            <person name="Baba S."/>
            <person name="Kobayashi G."/>
            <person name="Nagasaki K."/>
            <person name="Hano T."/>
            <person name="Tomaru Y."/>
        </authorList>
    </citation>
    <scope>NUCLEOTIDE SEQUENCE [LARGE SCALE GENOMIC DNA]</scope>
    <source>
        <strain evidence="22 23">NIES-3715</strain>
    </source>
</reference>
<evidence type="ECO:0000256" key="1">
    <source>
        <dbReference type="ARBA" id="ARBA00004123"/>
    </source>
</evidence>
<evidence type="ECO:0000256" key="16">
    <source>
        <dbReference type="PROSITE-ProRule" id="PRU00146"/>
    </source>
</evidence>
<name>A0AAD3DCZ3_9STRA</name>
<evidence type="ECO:0000259" key="19">
    <source>
        <dbReference type="PROSITE" id="PS50016"/>
    </source>
</evidence>
<evidence type="ECO:0000313" key="23">
    <source>
        <dbReference type="Proteomes" id="UP001054902"/>
    </source>
</evidence>
<dbReference type="EC" id="2.1.1.354" evidence="2"/>
<comment type="subcellular location">
    <subcellularLocation>
        <location evidence="1">Nucleus</location>
    </subcellularLocation>
</comment>
<evidence type="ECO:0000256" key="8">
    <source>
        <dbReference type="ARBA" id="ARBA00022833"/>
    </source>
</evidence>
<evidence type="ECO:0000256" key="9">
    <source>
        <dbReference type="ARBA" id="ARBA00022853"/>
    </source>
</evidence>
<dbReference type="EMBL" id="BLLK01000069">
    <property type="protein sequence ID" value="GFH61026.1"/>
    <property type="molecule type" value="Genomic_DNA"/>
</dbReference>
<dbReference type="CDD" id="cd04369">
    <property type="entry name" value="Bromodomain"/>
    <property type="match status" value="1"/>
</dbReference>
<dbReference type="SMART" id="SM00317">
    <property type="entry name" value="SET"/>
    <property type="match status" value="1"/>
</dbReference>
<keyword evidence="8" id="KW-0862">Zinc</keyword>
<dbReference type="GO" id="GO:0048188">
    <property type="term" value="C:Set1C/COMPASS complex"/>
    <property type="evidence" value="ECO:0007669"/>
    <property type="project" value="TreeGrafter"/>
</dbReference>
<feature type="region of interest" description="Disordered" evidence="17">
    <location>
        <begin position="222"/>
        <end position="293"/>
    </location>
</feature>
<dbReference type="PROSITE" id="PS01359">
    <property type="entry name" value="ZF_PHD_1"/>
    <property type="match status" value="1"/>
</dbReference>